<evidence type="ECO:0000313" key="7">
    <source>
        <dbReference type="EMBL" id="CAF0707718.1"/>
    </source>
</evidence>
<dbReference type="EMBL" id="CAJNOC010000026">
    <property type="protein sequence ID" value="CAF0707718.1"/>
    <property type="molecule type" value="Genomic_DNA"/>
</dbReference>
<name>A0A813M424_9BILA</name>
<dbReference type="PANTHER" id="PTHR12644">
    <property type="entry name" value="ARP2/3 COMPLEX 16 KD SUBUNIT P16-ARC"/>
    <property type="match status" value="1"/>
</dbReference>
<dbReference type="GO" id="GO:0034314">
    <property type="term" value="P:Arp2/3 complex-mediated actin nucleation"/>
    <property type="evidence" value="ECO:0007669"/>
    <property type="project" value="InterPro"/>
</dbReference>
<keyword evidence="8" id="KW-1185">Reference proteome</keyword>
<dbReference type="GO" id="GO:0005885">
    <property type="term" value="C:Arp2/3 protein complex"/>
    <property type="evidence" value="ECO:0007669"/>
    <property type="project" value="InterPro"/>
</dbReference>
<evidence type="ECO:0000256" key="1">
    <source>
        <dbReference type="ARBA" id="ARBA00004245"/>
    </source>
</evidence>
<dbReference type="Gene3D" id="1.25.40.190">
    <property type="entry name" value="Actin-related protein 2/3 complex subunit 5"/>
    <property type="match status" value="1"/>
</dbReference>
<protein>
    <recommendedName>
        <fullName evidence="6">Actin-related protein 2/3 complex subunit 5</fullName>
    </recommendedName>
</protein>
<dbReference type="FunFam" id="1.25.40.190:FF:000003">
    <property type="entry name" value="Actin-related protein 2/3 complex subunit 5"/>
    <property type="match status" value="1"/>
</dbReference>
<keyword evidence="4 6" id="KW-0206">Cytoskeleton</keyword>
<dbReference type="AlphaFoldDB" id="A0A813M424"/>
<accession>A0A813M424</accession>
<evidence type="ECO:0000256" key="2">
    <source>
        <dbReference type="ARBA" id="ARBA00006084"/>
    </source>
</evidence>
<gene>
    <name evidence="7" type="ORF">OXX778_LOCUS529</name>
</gene>
<keyword evidence="3" id="KW-0963">Cytoplasm</keyword>
<dbReference type="Proteomes" id="UP000663879">
    <property type="component" value="Unassembled WGS sequence"/>
</dbReference>
<comment type="function">
    <text evidence="5">Functions as a component of the Arp2/3 complex which is involved in regulation of actin polymerization and together with an activating nucleation-promoting factor (NPF) mediates the formation of branched actin networks.</text>
</comment>
<dbReference type="SUPFAM" id="SSF69103">
    <property type="entry name" value="Arp2/3 complex 16 kDa subunit ARPC5"/>
    <property type="match status" value="1"/>
</dbReference>
<organism evidence="7 8">
    <name type="scientific">Brachionus calyciflorus</name>
    <dbReference type="NCBI Taxonomy" id="104777"/>
    <lineage>
        <taxon>Eukaryota</taxon>
        <taxon>Metazoa</taxon>
        <taxon>Spiralia</taxon>
        <taxon>Gnathifera</taxon>
        <taxon>Rotifera</taxon>
        <taxon>Eurotatoria</taxon>
        <taxon>Monogononta</taxon>
        <taxon>Pseudotrocha</taxon>
        <taxon>Ploima</taxon>
        <taxon>Brachionidae</taxon>
        <taxon>Brachionus</taxon>
    </lineage>
</organism>
<dbReference type="InterPro" id="IPR006789">
    <property type="entry name" value="ARPC5"/>
</dbReference>
<comment type="subcellular location">
    <subcellularLocation>
        <location evidence="1">Cytoplasm</location>
        <location evidence="1">Cytoskeleton</location>
    </subcellularLocation>
</comment>
<reference evidence="7" key="1">
    <citation type="submission" date="2021-02" db="EMBL/GenBank/DDBJ databases">
        <authorList>
            <person name="Nowell W R."/>
        </authorList>
    </citation>
    <scope>NUCLEOTIDE SEQUENCE</scope>
    <source>
        <strain evidence="7">Ploen Becks lab</strain>
    </source>
</reference>
<proteinExistence type="inferred from homology"/>
<evidence type="ECO:0000256" key="4">
    <source>
        <dbReference type="ARBA" id="ARBA00023212"/>
    </source>
</evidence>
<evidence type="ECO:0000256" key="6">
    <source>
        <dbReference type="RuleBase" id="RU004301"/>
    </source>
</evidence>
<comment type="function">
    <text evidence="6">Functions as component of the Arp2/3 complex which is involved in regulation of actin polymerization and together with an activating nucleation-promoting factor (NPF) mediates the formation of branched actin networks. Arp2/3 complex plays a critical role in the control of cell morphogenesis via the modulation of cell polarity development.</text>
</comment>
<dbReference type="PIRSF" id="PIRSF039096">
    <property type="entry name" value="p16-ARC"/>
    <property type="match status" value="1"/>
</dbReference>
<evidence type="ECO:0000313" key="8">
    <source>
        <dbReference type="Proteomes" id="UP000663879"/>
    </source>
</evidence>
<dbReference type="OrthoDB" id="429520at2759"/>
<comment type="similarity">
    <text evidence="2 6">Belongs to the ARPC5 family.</text>
</comment>
<evidence type="ECO:0000256" key="3">
    <source>
        <dbReference type="ARBA" id="ARBA00022490"/>
    </source>
</evidence>
<dbReference type="GO" id="GO:0030833">
    <property type="term" value="P:regulation of actin filament polymerization"/>
    <property type="evidence" value="ECO:0007669"/>
    <property type="project" value="InterPro"/>
</dbReference>
<dbReference type="InterPro" id="IPR036743">
    <property type="entry name" value="ARPC5_sf"/>
</dbReference>
<dbReference type="Pfam" id="PF04699">
    <property type="entry name" value="P16-Arc"/>
    <property type="match status" value="1"/>
</dbReference>
<comment type="caution">
    <text evidence="7">The sequence shown here is derived from an EMBL/GenBank/DDBJ whole genome shotgun (WGS) entry which is preliminary data.</text>
</comment>
<evidence type="ECO:0000256" key="5">
    <source>
        <dbReference type="ARBA" id="ARBA00060329"/>
    </source>
</evidence>
<sequence length="151" mass="17379">MAKNTNLTGFRKIDIDRYDPENYNDDDISIAQDDYIPNESEITSLINSKRNVDALNLVLRNPPLNTKNQQVKDAVFNLVMRVLRSFPNSSEIDQAVKSLNEESIDVLMKYIYKGFEREPRDSAQLLTWHEKVYAIGGNGCIVRVLSDRKRV</sequence>